<feature type="transmembrane region" description="Helical" evidence="1">
    <location>
        <begin position="42"/>
        <end position="60"/>
    </location>
</feature>
<proteinExistence type="predicted"/>
<dbReference type="RefSeq" id="WP_160798353.1">
    <property type="nucleotide sequence ID" value="NZ_WRPA01000018.1"/>
</dbReference>
<dbReference type="AlphaFoldDB" id="A0A6L7I4Q7"/>
<organism evidence="2 3">
    <name type="scientific">Shewanella insulae</name>
    <dbReference type="NCBI Taxonomy" id="2681496"/>
    <lineage>
        <taxon>Bacteria</taxon>
        <taxon>Pseudomonadati</taxon>
        <taxon>Pseudomonadota</taxon>
        <taxon>Gammaproteobacteria</taxon>
        <taxon>Alteromonadales</taxon>
        <taxon>Shewanellaceae</taxon>
        <taxon>Shewanella</taxon>
    </lineage>
</organism>
<evidence type="ECO:0000256" key="1">
    <source>
        <dbReference type="SAM" id="Phobius"/>
    </source>
</evidence>
<name>A0A6L7I4Q7_9GAMM</name>
<dbReference type="EMBL" id="WRPA01000018">
    <property type="protein sequence ID" value="MXR70351.1"/>
    <property type="molecule type" value="Genomic_DNA"/>
</dbReference>
<evidence type="ECO:0000313" key="2">
    <source>
        <dbReference type="EMBL" id="MXR70351.1"/>
    </source>
</evidence>
<accession>A0A6L7I4Q7</accession>
<feature type="transmembrane region" description="Helical" evidence="1">
    <location>
        <begin position="72"/>
        <end position="89"/>
    </location>
</feature>
<reference evidence="2 3" key="1">
    <citation type="submission" date="2019-12" db="EMBL/GenBank/DDBJ databases">
        <title>Shewanella insulae sp. nov., isolated from a tidal flat.</title>
        <authorList>
            <person name="Yoon J.-H."/>
        </authorList>
    </citation>
    <scope>NUCLEOTIDE SEQUENCE [LARGE SCALE GENOMIC DNA]</scope>
    <source>
        <strain evidence="2 3">JBTF-M18</strain>
    </source>
</reference>
<dbReference type="Proteomes" id="UP000474778">
    <property type="component" value="Unassembled WGS sequence"/>
</dbReference>
<keyword evidence="3" id="KW-1185">Reference proteome</keyword>
<gene>
    <name evidence="2" type="ORF">GNT65_16960</name>
</gene>
<keyword evidence="1" id="KW-0812">Transmembrane</keyword>
<evidence type="ECO:0000313" key="3">
    <source>
        <dbReference type="Proteomes" id="UP000474778"/>
    </source>
</evidence>
<protein>
    <submittedName>
        <fullName evidence="2">Uncharacterized protein</fullName>
    </submittedName>
</protein>
<keyword evidence="1" id="KW-0472">Membrane</keyword>
<keyword evidence="1" id="KW-1133">Transmembrane helix</keyword>
<comment type="caution">
    <text evidence="2">The sequence shown here is derived from an EMBL/GenBank/DDBJ whole genome shotgun (WGS) entry which is preliminary data.</text>
</comment>
<feature type="transmembrane region" description="Helical" evidence="1">
    <location>
        <begin position="14"/>
        <end position="30"/>
    </location>
</feature>
<sequence length="91" mass="9996">MHTRLKTPYRPERALLYAMLMTAALLLLLIPPAMTALSLDPMVLFSLLLLLSCAASLLAISPSGKLRRQALGLIFGLWILVWVSQGLLLPL</sequence>